<dbReference type="PANTHER" id="PTHR11842">
    <property type="entry name" value="MITOTIC SPINDLE ASSEMBLY CHECKPOINT PROTEIN MAD2"/>
    <property type="match status" value="1"/>
</dbReference>
<sequence length="468" mass="54348">MTAVCKRTETRTESRNVQHPFSKANSFTSPVYHSPITTLNELRIGKMGDQQPTTSKGHVQAPKQQNAQAQKAIPVFPLKSKKVPKLTKPKTSSDYFANFRRYRVQRVKKDVLDKLDLQKTRHELLCEFFEIAIHNILFYRELYPSSLFERMKKYGVVVWIARHPAIKDYVENCINGMKPLLYQQKIYTLYIAVIEPLHNTPVERFGFQINDDQAEIPEWKDPNPDGSSPDSDEDFIKNLTSLKDPRTKKKFLFRFSQILKAFILKIAVCKAYLKPLPPDCRAELQIEVDSATQRGMLNDPVLHQFPWVEVDTRSEEVPNGEIQSIRGPTVGICNVEMFVEEVPNKFLPMCQAAPVTDKQNEEEESDYDGYLEVEDSEPDVEEEAEEDRKEKDRQDEEDEREHSQSFRDLINFDEMVRPESDEEEEGEGQEEEEVNQSVDFQEEDENTEGVEKKNAELERSRSLTPELF</sequence>
<dbReference type="InterPro" id="IPR045091">
    <property type="entry name" value="Mad2-like"/>
</dbReference>
<dbReference type="PROSITE" id="PS50815">
    <property type="entry name" value="HORMA"/>
    <property type="match status" value="1"/>
</dbReference>
<gene>
    <name evidence="3" type="primary">RvY_12202</name>
    <name evidence="3" type="synonym">RvY_12202.1</name>
    <name evidence="3" type="ORF">RvY_12202-1</name>
</gene>
<comment type="caution">
    <text evidence="3">The sequence shown here is derived from an EMBL/GenBank/DDBJ whole genome shotgun (WGS) entry which is preliminary data.</text>
</comment>
<dbReference type="InterPro" id="IPR003511">
    <property type="entry name" value="HORMA_dom"/>
</dbReference>
<evidence type="ECO:0000256" key="1">
    <source>
        <dbReference type="SAM" id="MobiDB-lite"/>
    </source>
</evidence>
<name>A0A1D1VIP1_RAMVA</name>
<feature type="compositionally biased region" description="Basic and acidic residues" evidence="1">
    <location>
        <begin position="386"/>
        <end position="405"/>
    </location>
</feature>
<organism evidence="3 4">
    <name type="scientific">Ramazzottius varieornatus</name>
    <name type="common">Water bear</name>
    <name type="synonym">Tardigrade</name>
    <dbReference type="NCBI Taxonomy" id="947166"/>
    <lineage>
        <taxon>Eukaryota</taxon>
        <taxon>Metazoa</taxon>
        <taxon>Ecdysozoa</taxon>
        <taxon>Tardigrada</taxon>
        <taxon>Eutardigrada</taxon>
        <taxon>Parachela</taxon>
        <taxon>Hypsibioidea</taxon>
        <taxon>Ramazzottiidae</taxon>
        <taxon>Ramazzottius</taxon>
    </lineage>
</organism>
<dbReference type="Gene3D" id="3.30.900.10">
    <property type="entry name" value="HORMA domain"/>
    <property type="match status" value="1"/>
</dbReference>
<evidence type="ECO:0000313" key="3">
    <source>
        <dbReference type="EMBL" id="GAV01497.1"/>
    </source>
</evidence>
<feature type="compositionally biased region" description="Basic and acidic residues" evidence="1">
    <location>
        <begin position="449"/>
        <end position="461"/>
    </location>
</feature>
<dbReference type="Proteomes" id="UP000186922">
    <property type="component" value="Unassembled WGS sequence"/>
</dbReference>
<dbReference type="OrthoDB" id="21254at2759"/>
<protein>
    <recommendedName>
        <fullName evidence="2">HORMA domain-containing protein</fullName>
    </recommendedName>
</protein>
<dbReference type="SUPFAM" id="SSF56019">
    <property type="entry name" value="The spindle assembly checkpoint protein mad2"/>
    <property type="match status" value="1"/>
</dbReference>
<feature type="compositionally biased region" description="Basic and acidic residues" evidence="1">
    <location>
        <begin position="1"/>
        <end position="16"/>
    </location>
</feature>
<proteinExistence type="predicted"/>
<feature type="domain" description="HORMA" evidence="2">
    <location>
        <begin position="119"/>
        <end position="339"/>
    </location>
</feature>
<feature type="region of interest" description="Disordered" evidence="1">
    <location>
        <begin position="355"/>
        <end position="468"/>
    </location>
</feature>
<dbReference type="STRING" id="947166.A0A1D1VIP1"/>
<keyword evidence="4" id="KW-1185">Reference proteome</keyword>
<dbReference type="EMBL" id="BDGG01000007">
    <property type="protein sequence ID" value="GAV01497.1"/>
    <property type="molecule type" value="Genomic_DNA"/>
</dbReference>
<reference evidence="3 4" key="1">
    <citation type="journal article" date="2016" name="Nat. Commun.">
        <title>Extremotolerant tardigrade genome and improved radiotolerance of human cultured cells by tardigrade-unique protein.</title>
        <authorList>
            <person name="Hashimoto T."/>
            <person name="Horikawa D.D."/>
            <person name="Saito Y."/>
            <person name="Kuwahara H."/>
            <person name="Kozuka-Hata H."/>
            <person name="Shin-I T."/>
            <person name="Minakuchi Y."/>
            <person name="Ohishi K."/>
            <person name="Motoyama A."/>
            <person name="Aizu T."/>
            <person name="Enomoto A."/>
            <person name="Kondo K."/>
            <person name="Tanaka S."/>
            <person name="Hara Y."/>
            <person name="Koshikawa S."/>
            <person name="Sagara H."/>
            <person name="Miura T."/>
            <person name="Yokobori S."/>
            <person name="Miyagawa K."/>
            <person name="Suzuki Y."/>
            <person name="Kubo T."/>
            <person name="Oyama M."/>
            <person name="Kohara Y."/>
            <person name="Fujiyama A."/>
            <person name="Arakawa K."/>
            <person name="Katayama T."/>
            <person name="Toyoda A."/>
            <person name="Kunieda T."/>
        </authorList>
    </citation>
    <scope>NUCLEOTIDE SEQUENCE [LARGE SCALE GENOMIC DNA]</scope>
    <source>
        <strain evidence="3 4">YOKOZUNA-1</strain>
    </source>
</reference>
<dbReference type="InterPro" id="IPR036570">
    <property type="entry name" value="HORMA_dom_sf"/>
</dbReference>
<dbReference type="GO" id="GO:0016035">
    <property type="term" value="C:zeta DNA polymerase complex"/>
    <property type="evidence" value="ECO:0007669"/>
    <property type="project" value="TreeGrafter"/>
</dbReference>
<dbReference type="PANTHER" id="PTHR11842:SF10">
    <property type="entry name" value="MITOTIC SPINDLE ASSEMBLY CHECKPOINT PROTEIN MAD2B"/>
    <property type="match status" value="1"/>
</dbReference>
<evidence type="ECO:0000259" key="2">
    <source>
        <dbReference type="PROSITE" id="PS50815"/>
    </source>
</evidence>
<feature type="region of interest" description="Disordered" evidence="1">
    <location>
        <begin position="1"/>
        <end position="22"/>
    </location>
</feature>
<dbReference type="AlphaFoldDB" id="A0A1D1VIP1"/>
<dbReference type="Pfam" id="PF02301">
    <property type="entry name" value="HORMA"/>
    <property type="match status" value="1"/>
</dbReference>
<evidence type="ECO:0000313" key="4">
    <source>
        <dbReference type="Proteomes" id="UP000186922"/>
    </source>
</evidence>
<feature type="compositionally biased region" description="Acidic residues" evidence="1">
    <location>
        <begin position="360"/>
        <end position="385"/>
    </location>
</feature>
<accession>A0A1D1VIP1</accession>
<feature type="compositionally biased region" description="Acidic residues" evidence="1">
    <location>
        <begin position="420"/>
        <end position="448"/>
    </location>
</feature>
<feature type="region of interest" description="Disordered" evidence="1">
    <location>
        <begin position="216"/>
        <end position="235"/>
    </location>
</feature>